<evidence type="ECO:0008006" key="3">
    <source>
        <dbReference type="Google" id="ProtNLM"/>
    </source>
</evidence>
<dbReference type="Proteomes" id="UP000625631">
    <property type="component" value="Unassembled WGS sequence"/>
</dbReference>
<accession>A0ABS0Q1X7</accession>
<reference evidence="1 2" key="1">
    <citation type="submission" date="2020-12" db="EMBL/GenBank/DDBJ databases">
        <title>Hymenobacter sp.</title>
        <authorList>
            <person name="Kim M.K."/>
        </authorList>
    </citation>
    <scope>NUCLEOTIDE SEQUENCE [LARGE SCALE GENOMIC DNA]</scope>
    <source>
        <strain evidence="1 2">BT442</strain>
    </source>
</reference>
<dbReference type="EMBL" id="JAEDAE010000001">
    <property type="protein sequence ID" value="MBH8556635.1"/>
    <property type="molecule type" value="Genomic_DNA"/>
</dbReference>
<protein>
    <recommendedName>
        <fullName evidence="3">Ig-like domain-containing protein</fullName>
    </recommendedName>
</protein>
<name>A0ABS0Q1X7_9BACT</name>
<evidence type="ECO:0000313" key="1">
    <source>
        <dbReference type="EMBL" id="MBH8556635.1"/>
    </source>
</evidence>
<proteinExistence type="predicted"/>
<gene>
    <name evidence="1" type="ORF">I7X13_01150</name>
</gene>
<organism evidence="1 2">
    <name type="scientific">Hymenobacter negativus</name>
    <dbReference type="NCBI Taxonomy" id="2795026"/>
    <lineage>
        <taxon>Bacteria</taxon>
        <taxon>Pseudomonadati</taxon>
        <taxon>Bacteroidota</taxon>
        <taxon>Cytophagia</taxon>
        <taxon>Cytophagales</taxon>
        <taxon>Hymenobacteraceae</taxon>
        <taxon>Hymenobacter</taxon>
    </lineage>
</organism>
<sequence>MLPLLAQAQCDYSPWVSVWPGPYPEVIQPKQVFLFSGNGLGGAQSLAARLQQFGSAIHVYLWSAHDSVDLLVLDRLIFTEPADVDSRTQVVLAPSRPLLTGTEYELRAFKDNENLFYLFSPGRLAPGQKRATAYRWKTTSTPDTVAPRWVATPAVKEKKYEANSEGLDNYVLFSLPLRDSSRCLVKATIRHPTSAQSVTTYLIPWQNQLGVGWFTCGGDVHFKSEEEYTVSFEAIDTAGNRAFVSGIPIRFRAPKRVACCWGN</sequence>
<evidence type="ECO:0000313" key="2">
    <source>
        <dbReference type="Proteomes" id="UP000625631"/>
    </source>
</evidence>
<comment type="caution">
    <text evidence="1">The sequence shown here is derived from an EMBL/GenBank/DDBJ whole genome shotgun (WGS) entry which is preliminary data.</text>
</comment>
<dbReference type="RefSeq" id="WP_198074054.1">
    <property type="nucleotide sequence ID" value="NZ_JAEDAE010000001.1"/>
</dbReference>
<keyword evidence="2" id="KW-1185">Reference proteome</keyword>